<feature type="region of interest" description="Disordered" evidence="5">
    <location>
        <begin position="457"/>
        <end position="478"/>
    </location>
</feature>
<evidence type="ECO:0000256" key="1">
    <source>
        <dbReference type="ARBA" id="ARBA00022574"/>
    </source>
</evidence>
<dbReference type="InterPro" id="IPR036322">
    <property type="entry name" value="WD40_repeat_dom_sf"/>
</dbReference>
<evidence type="ECO:0000313" key="7">
    <source>
        <dbReference type="EMBL" id="LAC24971.1"/>
    </source>
</evidence>
<dbReference type="Pfam" id="PF08953">
    <property type="entry name" value="DUF1899"/>
    <property type="match status" value="1"/>
</dbReference>
<dbReference type="Pfam" id="PF16300">
    <property type="entry name" value="WD40_4"/>
    <property type="match status" value="1"/>
</dbReference>
<dbReference type="SMART" id="SM01167">
    <property type="entry name" value="DUF1900"/>
    <property type="match status" value="1"/>
</dbReference>
<dbReference type="EMBL" id="IACT01005828">
    <property type="protein sequence ID" value="LAC24971.1"/>
    <property type="molecule type" value="mRNA"/>
</dbReference>
<keyword evidence="2 4" id="KW-0677">Repeat</keyword>
<dbReference type="PANTHER" id="PTHR10856:SF0">
    <property type="entry name" value="CORONIN"/>
    <property type="match status" value="1"/>
</dbReference>
<dbReference type="SUPFAM" id="SSF50978">
    <property type="entry name" value="WD40 repeat-like"/>
    <property type="match status" value="1"/>
</dbReference>
<dbReference type="GO" id="GO:0007015">
    <property type="term" value="P:actin filament organization"/>
    <property type="evidence" value="ECO:0007669"/>
    <property type="project" value="TreeGrafter"/>
</dbReference>
<feature type="domain" description="DUF1899" evidence="6">
    <location>
        <begin position="2"/>
        <end position="64"/>
    </location>
</feature>
<dbReference type="PROSITE" id="PS00678">
    <property type="entry name" value="WD_REPEATS_1"/>
    <property type="match status" value="1"/>
</dbReference>
<dbReference type="InterPro" id="IPR001680">
    <property type="entry name" value="WD40_rpt"/>
</dbReference>
<sequence length="603" mass="67688">MSIVRESHYRHVYGEEHSTDMSYTSIKALMIGEGNFIKVNPKFFCVAKNGGGGPVFIHSRGQYGRFPLDHPTINVHPSNVLDFDFNPFHDNIIATASDDCTVAVTTFPMEGLTENITKADCYLRGHTKKLTLLQWHPCAEHVLASCSYDRDVKIWDVESQEEAFSVEDNEGNISSLEWSADGTKIMTTARDMKLRVFDPRDPDGAVMTVDTHTNPKTSRGFWVDDKGIVACVGFKKSSQREILFFDQKKMDKPLYKKDLDQANSILNPYYEPANSMLFLAGKGDTGIRYFELTEQQGFCHYLSEFRCGAPQKGVAFMPRRGVDVGKPELLKVYRLTRDAVQPASLVCPRKNAKAVFQEDLYPECPSAEPSMDVDQYFDGEDKSPKMMSLRPKEIEGGGGKRRKRRNKRESSRLLLPILEELRENEDSGVSTDETDAEDSVILKKRIKELETQLKIAEDSMKDSSSELVSTTESRDPNDYDEMAKLIDDLETRLEISEKNGDELLNELVAVKNQMAVSEVMRGDASETSIDMTKIAILQDSATQMKARIKALESALAKDVEVFMAQNDLFLARTEVVKNALAVHGSTLSSADDSASSDDEELNY</sequence>
<dbReference type="PROSITE" id="PS50082">
    <property type="entry name" value="WD_REPEATS_2"/>
    <property type="match status" value="1"/>
</dbReference>
<evidence type="ECO:0000259" key="6">
    <source>
        <dbReference type="SMART" id="SM01166"/>
    </source>
</evidence>
<feature type="compositionally biased region" description="Basic and acidic residues" evidence="5">
    <location>
        <begin position="379"/>
        <end position="395"/>
    </location>
</feature>
<dbReference type="SMART" id="SM00320">
    <property type="entry name" value="WD40"/>
    <property type="match status" value="3"/>
</dbReference>
<evidence type="ECO:0000256" key="4">
    <source>
        <dbReference type="RuleBase" id="RU280818"/>
    </source>
</evidence>
<accession>A0A6A7G2J5</accession>
<dbReference type="Gene3D" id="2.130.10.10">
    <property type="entry name" value="YVTN repeat-like/Quinoprotein amine dehydrogenase"/>
    <property type="match status" value="1"/>
</dbReference>
<dbReference type="InterPro" id="IPR015943">
    <property type="entry name" value="WD40/YVTN_repeat-like_dom_sf"/>
</dbReference>
<protein>
    <recommendedName>
        <fullName evidence="4">Coronin</fullName>
    </recommendedName>
</protein>
<reference evidence="7" key="1">
    <citation type="submission" date="2017-11" db="EMBL/GenBank/DDBJ databases">
        <title>The sensing device of the deep-sea amphipod.</title>
        <authorList>
            <person name="Kobayashi H."/>
            <person name="Nagahama T."/>
            <person name="Arai W."/>
            <person name="Sasagawa Y."/>
            <person name="Umeda M."/>
            <person name="Hayashi T."/>
            <person name="Nikaido I."/>
            <person name="Watanabe H."/>
            <person name="Oguri K."/>
            <person name="Kitazato H."/>
            <person name="Fujioka K."/>
            <person name="Kido Y."/>
            <person name="Takami H."/>
        </authorList>
    </citation>
    <scope>NUCLEOTIDE SEQUENCE</scope>
    <source>
        <tissue evidence="7">Whole body</tissue>
    </source>
</reference>
<feature type="region of interest" description="Disordered" evidence="5">
    <location>
        <begin position="377"/>
        <end position="409"/>
    </location>
</feature>
<dbReference type="InterPro" id="IPR019775">
    <property type="entry name" value="WD40_repeat_CS"/>
</dbReference>
<dbReference type="AlphaFoldDB" id="A0A6A7G2J5"/>
<dbReference type="PANTHER" id="PTHR10856">
    <property type="entry name" value="CORONIN"/>
    <property type="match status" value="1"/>
</dbReference>
<dbReference type="Pfam" id="PF00400">
    <property type="entry name" value="WD40"/>
    <property type="match status" value="3"/>
</dbReference>
<dbReference type="GO" id="GO:0051015">
    <property type="term" value="F:actin filament binding"/>
    <property type="evidence" value="ECO:0007669"/>
    <property type="project" value="TreeGrafter"/>
</dbReference>
<name>A0A6A7G2J5_9CRUS</name>
<dbReference type="PROSITE" id="PS50294">
    <property type="entry name" value="WD_REPEATS_REGION"/>
    <property type="match status" value="1"/>
</dbReference>
<comment type="similarity">
    <text evidence="4">Belongs to the WD repeat coronin family.</text>
</comment>
<evidence type="ECO:0000256" key="2">
    <source>
        <dbReference type="ARBA" id="ARBA00022737"/>
    </source>
</evidence>
<dbReference type="SMART" id="SM01166">
    <property type="entry name" value="DUF1899"/>
    <property type="match status" value="1"/>
</dbReference>
<dbReference type="InterPro" id="IPR015505">
    <property type="entry name" value="Coronin"/>
</dbReference>
<feature type="repeat" description="WD" evidence="3">
    <location>
        <begin position="123"/>
        <end position="165"/>
    </location>
</feature>
<keyword evidence="1 3" id="KW-0853">WD repeat</keyword>
<dbReference type="InterPro" id="IPR015048">
    <property type="entry name" value="DUF1899"/>
</dbReference>
<evidence type="ECO:0000256" key="5">
    <source>
        <dbReference type="SAM" id="MobiDB-lite"/>
    </source>
</evidence>
<organism evidence="7">
    <name type="scientific">Hirondellea gigas</name>
    <dbReference type="NCBI Taxonomy" id="1518452"/>
    <lineage>
        <taxon>Eukaryota</taxon>
        <taxon>Metazoa</taxon>
        <taxon>Ecdysozoa</taxon>
        <taxon>Arthropoda</taxon>
        <taxon>Crustacea</taxon>
        <taxon>Multicrustacea</taxon>
        <taxon>Malacostraca</taxon>
        <taxon>Eumalacostraca</taxon>
        <taxon>Peracarida</taxon>
        <taxon>Amphipoda</taxon>
        <taxon>Amphilochidea</taxon>
        <taxon>Lysianassida</taxon>
        <taxon>Lysianassidira</taxon>
        <taxon>Lysianassoidea</taxon>
        <taxon>Lysianassidae</taxon>
        <taxon>Hirondellea</taxon>
    </lineage>
</organism>
<proteinExistence type="evidence at transcript level"/>
<evidence type="ECO:0000256" key="3">
    <source>
        <dbReference type="PROSITE-ProRule" id="PRU00221"/>
    </source>
</evidence>